<dbReference type="Gene3D" id="3.40.50.1820">
    <property type="entry name" value="alpha/beta hydrolase"/>
    <property type="match status" value="1"/>
</dbReference>
<protein>
    <recommendedName>
        <fullName evidence="3">Carboxylic ester hydrolase</fullName>
        <ecNumber evidence="3">3.1.1.-</ecNumber>
    </recommendedName>
</protein>
<dbReference type="SUPFAM" id="SSF53474">
    <property type="entry name" value="alpha/beta-Hydrolases"/>
    <property type="match status" value="1"/>
</dbReference>
<evidence type="ECO:0000256" key="2">
    <source>
        <dbReference type="ARBA" id="ARBA00022801"/>
    </source>
</evidence>
<evidence type="ECO:0000313" key="6">
    <source>
        <dbReference type="Proteomes" id="UP000799776"/>
    </source>
</evidence>
<sequence length="558" mass="60809">MFTKMRSFQALVSALLLSRGLVAAQNSSSSLPVVDLGYELYRAADYNQSGGYYNFSNIRYAAPPLGDLRFAAPAPPATNRSVIQDGLTGRICPQSNAAWLTTANEFVPEYLATNGSLTSYNFSSTSSSNSSSTTHYSTENEDCLFLDVLVPDKIFEKAGKGCGAPVMVWIYGGGYVEGSKTTNGDPAGLIHRSQDRGSEGIVYVALNYRLGAFGWLAGPTFQENGTANAALYDQRMALNWVQDNIHLFGGDKNRVTVFGESAGGGSIMHQITAYGGHKESAPFQQAILQSSAWFPVTSLLEQELIYQKFLKELNVSSIAEARQLPSETVIAANEAVVSSASYGQFVFGPQVDGNFVPQNPPSLFLHGEFDKSVRVMVGHNGDEGLLFTPPYITNDSTYRTFLEATFPATPATVLDYIENELYPPPGNTSLYTTNLNRAVLTVSESIFICNAYVVDVAYNNDTYGYVFDVYPGLHGQDVAYTYYDPTDSGNQTVAFALQDYLTSFAMTGKPTTIVDGLPEFRMYGPDATVIELSGTSISNVMDAAANERCRWWNKGIFY</sequence>
<comment type="similarity">
    <text evidence="1 3">Belongs to the type-B carboxylesterase/lipase family.</text>
</comment>
<organism evidence="5 6">
    <name type="scientific">Saccharata proteae CBS 121410</name>
    <dbReference type="NCBI Taxonomy" id="1314787"/>
    <lineage>
        <taxon>Eukaryota</taxon>
        <taxon>Fungi</taxon>
        <taxon>Dikarya</taxon>
        <taxon>Ascomycota</taxon>
        <taxon>Pezizomycotina</taxon>
        <taxon>Dothideomycetes</taxon>
        <taxon>Dothideomycetes incertae sedis</taxon>
        <taxon>Botryosphaeriales</taxon>
        <taxon>Saccharataceae</taxon>
        <taxon>Saccharata</taxon>
    </lineage>
</organism>
<evidence type="ECO:0000313" key="5">
    <source>
        <dbReference type="EMBL" id="KAF2089604.1"/>
    </source>
</evidence>
<dbReference type="PANTHER" id="PTHR11559">
    <property type="entry name" value="CARBOXYLESTERASE"/>
    <property type="match status" value="1"/>
</dbReference>
<evidence type="ECO:0000256" key="1">
    <source>
        <dbReference type="ARBA" id="ARBA00005964"/>
    </source>
</evidence>
<dbReference type="EC" id="3.1.1.-" evidence="3"/>
<dbReference type="Pfam" id="PF00135">
    <property type="entry name" value="COesterase"/>
    <property type="match status" value="1"/>
</dbReference>
<feature type="signal peptide" evidence="3">
    <location>
        <begin position="1"/>
        <end position="24"/>
    </location>
</feature>
<dbReference type="GO" id="GO:0016787">
    <property type="term" value="F:hydrolase activity"/>
    <property type="evidence" value="ECO:0007669"/>
    <property type="project" value="UniProtKB-KW"/>
</dbReference>
<accession>A0A6A5YFL1</accession>
<gene>
    <name evidence="5" type="ORF">K490DRAFT_63740</name>
</gene>
<dbReference type="InterPro" id="IPR050309">
    <property type="entry name" value="Type-B_Carboxylest/Lipase"/>
</dbReference>
<keyword evidence="2 3" id="KW-0378">Hydrolase</keyword>
<proteinExistence type="inferred from homology"/>
<dbReference type="InterPro" id="IPR019826">
    <property type="entry name" value="Carboxylesterase_B_AS"/>
</dbReference>
<dbReference type="OrthoDB" id="408631at2759"/>
<reference evidence="5" key="1">
    <citation type="journal article" date="2020" name="Stud. Mycol.">
        <title>101 Dothideomycetes genomes: a test case for predicting lifestyles and emergence of pathogens.</title>
        <authorList>
            <person name="Haridas S."/>
            <person name="Albert R."/>
            <person name="Binder M."/>
            <person name="Bloem J."/>
            <person name="Labutti K."/>
            <person name="Salamov A."/>
            <person name="Andreopoulos B."/>
            <person name="Baker S."/>
            <person name="Barry K."/>
            <person name="Bills G."/>
            <person name="Bluhm B."/>
            <person name="Cannon C."/>
            <person name="Castanera R."/>
            <person name="Culley D."/>
            <person name="Daum C."/>
            <person name="Ezra D."/>
            <person name="Gonzalez J."/>
            <person name="Henrissat B."/>
            <person name="Kuo A."/>
            <person name="Liang C."/>
            <person name="Lipzen A."/>
            <person name="Lutzoni F."/>
            <person name="Magnuson J."/>
            <person name="Mondo S."/>
            <person name="Nolan M."/>
            <person name="Ohm R."/>
            <person name="Pangilinan J."/>
            <person name="Park H.-J."/>
            <person name="Ramirez L."/>
            <person name="Alfaro M."/>
            <person name="Sun H."/>
            <person name="Tritt A."/>
            <person name="Yoshinaga Y."/>
            <person name="Zwiers L.-H."/>
            <person name="Turgeon B."/>
            <person name="Goodwin S."/>
            <person name="Spatafora J."/>
            <person name="Crous P."/>
            <person name="Grigoriev I."/>
        </authorList>
    </citation>
    <scope>NUCLEOTIDE SEQUENCE</scope>
    <source>
        <strain evidence="5">CBS 121410</strain>
    </source>
</reference>
<dbReference type="PROSITE" id="PS00941">
    <property type="entry name" value="CARBOXYLESTERASE_B_2"/>
    <property type="match status" value="1"/>
</dbReference>
<dbReference type="InterPro" id="IPR019819">
    <property type="entry name" value="Carboxylesterase_B_CS"/>
</dbReference>
<feature type="chain" id="PRO_5025707264" description="Carboxylic ester hydrolase" evidence="3">
    <location>
        <begin position="25"/>
        <end position="558"/>
    </location>
</feature>
<evidence type="ECO:0000256" key="3">
    <source>
        <dbReference type="RuleBase" id="RU361235"/>
    </source>
</evidence>
<dbReference type="InterPro" id="IPR002018">
    <property type="entry name" value="CarbesteraseB"/>
</dbReference>
<keyword evidence="3" id="KW-0732">Signal</keyword>
<keyword evidence="6" id="KW-1185">Reference proteome</keyword>
<dbReference type="PROSITE" id="PS00122">
    <property type="entry name" value="CARBOXYLESTERASE_B_1"/>
    <property type="match status" value="1"/>
</dbReference>
<feature type="domain" description="Carboxylesterase type B" evidence="4">
    <location>
        <begin position="49"/>
        <end position="552"/>
    </location>
</feature>
<dbReference type="InterPro" id="IPR029058">
    <property type="entry name" value="AB_hydrolase_fold"/>
</dbReference>
<dbReference type="EMBL" id="ML978714">
    <property type="protein sequence ID" value="KAF2089604.1"/>
    <property type="molecule type" value="Genomic_DNA"/>
</dbReference>
<name>A0A6A5YFL1_9PEZI</name>
<evidence type="ECO:0000259" key="4">
    <source>
        <dbReference type="Pfam" id="PF00135"/>
    </source>
</evidence>
<dbReference type="AlphaFoldDB" id="A0A6A5YFL1"/>
<dbReference type="Proteomes" id="UP000799776">
    <property type="component" value="Unassembled WGS sequence"/>
</dbReference>